<dbReference type="Proteomes" id="UP000004344">
    <property type="component" value="Unassembled WGS sequence"/>
</dbReference>
<comment type="caution">
    <text evidence="1">The sequence shown here is derived from an EMBL/GenBank/DDBJ whole genome shotgun (WGS) entry which is preliminary data.</text>
</comment>
<dbReference type="EMBL" id="AGIZ01000013">
    <property type="protein sequence ID" value="EHC09649.1"/>
    <property type="molecule type" value="Genomic_DNA"/>
</dbReference>
<reference evidence="1 2" key="1">
    <citation type="submission" date="2011-09" db="EMBL/GenBank/DDBJ databases">
        <title>The draft genome of Fischerella sp. JSC-11.</title>
        <authorList>
            <consortium name="US DOE Joint Genome Institute (JGI-PGF)"/>
            <person name="Lucas S."/>
            <person name="Han J."/>
            <person name="Lapidus A."/>
            <person name="Cheng J.-F."/>
            <person name="Goodwin L."/>
            <person name="Pitluck S."/>
            <person name="Peters L."/>
            <person name="Land M.L."/>
            <person name="Hauser L."/>
            <person name="Sarkisova S."/>
            <person name="Bryant D.A."/>
            <person name="Brown I."/>
            <person name="Woyke T.J."/>
        </authorList>
    </citation>
    <scope>NUCLEOTIDE SEQUENCE [LARGE SCALE GENOMIC DNA]</scope>
    <source>
        <strain evidence="1 2">JSC-11</strain>
    </source>
</reference>
<name>G6FY72_9CYAN</name>
<evidence type="ECO:0000313" key="2">
    <source>
        <dbReference type="Proteomes" id="UP000004344"/>
    </source>
</evidence>
<dbReference type="AlphaFoldDB" id="G6FY72"/>
<protein>
    <submittedName>
        <fullName evidence="1">Uncharacterized protein</fullName>
    </submittedName>
</protein>
<proteinExistence type="predicted"/>
<sequence>MVEQVRYLFGLLSQGTTVELKENKSDSYGELRDRANIGIMPISVESSNQLEVQQTPAISEVSPIIKDIEIVKTFSCAGIRPIGASNLKIAKTMDVMGIRPIGTHTIDIVDSINECGIRPITSKRLSGKKLPRILAKLPMSKWKSKFLM</sequence>
<gene>
    <name evidence="1" type="ORF">FJSC11DRAFT_3821</name>
</gene>
<accession>G6FY72</accession>
<keyword evidence="2" id="KW-1185">Reference proteome</keyword>
<organism evidence="1 2">
    <name type="scientific">Fischerella thermalis JSC-11</name>
    <dbReference type="NCBI Taxonomy" id="741277"/>
    <lineage>
        <taxon>Bacteria</taxon>
        <taxon>Bacillati</taxon>
        <taxon>Cyanobacteriota</taxon>
        <taxon>Cyanophyceae</taxon>
        <taxon>Nostocales</taxon>
        <taxon>Hapalosiphonaceae</taxon>
        <taxon>Fischerella</taxon>
    </lineage>
</organism>
<evidence type="ECO:0000313" key="1">
    <source>
        <dbReference type="EMBL" id="EHC09649.1"/>
    </source>
</evidence>
<dbReference type="PATRIC" id="fig|741277.3.peg.3275"/>